<dbReference type="CTD" id="6749426"/>
<feature type="domain" description="Dynamin-type G" evidence="15">
    <location>
        <begin position="24"/>
        <end position="297"/>
    </location>
</feature>
<dbReference type="GO" id="GO:0008289">
    <property type="term" value="F:lipid binding"/>
    <property type="evidence" value="ECO:0007669"/>
    <property type="project" value="UniProtKB-KW"/>
</dbReference>
<evidence type="ECO:0000256" key="4">
    <source>
        <dbReference type="ARBA" id="ARBA00022490"/>
    </source>
</evidence>
<dbReference type="PhylomeDB" id="B3RIM2"/>
<comment type="similarity">
    <text evidence="13">Belongs to the TRAFAC class dynamin-like GTPase superfamily. Dynamin/Fzo/YdjA family.</text>
</comment>
<evidence type="ECO:0000256" key="9">
    <source>
        <dbReference type="ARBA" id="ARBA00023128"/>
    </source>
</evidence>
<evidence type="ECO:0000259" key="14">
    <source>
        <dbReference type="PROSITE" id="PS51388"/>
    </source>
</evidence>
<dbReference type="InterPro" id="IPR001401">
    <property type="entry name" value="Dynamin_GTPase"/>
</dbReference>
<evidence type="ECO:0000256" key="13">
    <source>
        <dbReference type="RuleBase" id="RU003932"/>
    </source>
</evidence>
<dbReference type="RefSeq" id="XP_002108945.1">
    <property type="nucleotide sequence ID" value="XM_002108909.1"/>
</dbReference>
<dbReference type="GO" id="GO:0005741">
    <property type="term" value="C:mitochondrial outer membrane"/>
    <property type="evidence" value="ECO:0007669"/>
    <property type="project" value="UniProtKB-SubCell"/>
</dbReference>
<dbReference type="FunFam" id="3.40.50.300:FF:000172">
    <property type="entry name" value="Dynamin-1-like protein isoform 1"/>
    <property type="match status" value="1"/>
</dbReference>
<evidence type="ECO:0000256" key="12">
    <source>
        <dbReference type="ARBA" id="ARBA00048040"/>
    </source>
</evidence>
<dbReference type="Pfam" id="PF01031">
    <property type="entry name" value="Dynamin_M"/>
    <property type="match status" value="1"/>
</dbReference>
<dbReference type="Pfam" id="PF00350">
    <property type="entry name" value="Dynamin_N"/>
    <property type="match status" value="1"/>
</dbReference>
<evidence type="ECO:0000256" key="11">
    <source>
        <dbReference type="ARBA" id="ARBA00023136"/>
    </source>
</evidence>
<dbReference type="Proteomes" id="UP000009022">
    <property type="component" value="Unassembled WGS sequence"/>
</dbReference>
<dbReference type="Gene3D" id="1.20.120.1240">
    <property type="entry name" value="Dynamin, middle domain"/>
    <property type="match status" value="1"/>
</dbReference>
<dbReference type="OrthoDB" id="5061070at2759"/>
<reference evidence="16 17" key="1">
    <citation type="journal article" date="2008" name="Nature">
        <title>The Trichoplax genome and the nature of placozoans.</title>
        <authorList>
            <person name="Srivastava M."/>
            <person name="Begovic E."/>
            <person name="Chapman J."/>
            <person name="Putnam N.H."/>
            <person name="Hellsten U."/>
            <person name="Kawashima T."/>
            <person name="Kuo A."/>
            <person name="Mitros T."/>
            <person name="Salamov A."/>
            <person name="Carpenter M.L."/>
            <person name="Signorovitch A.Y."/>
            <person name="Moreno M.A."/>
            <person name="Kamm K."/>
            <person name="Grimwood J."/>
            <person name="Schmutz J."/>
            <person name="Shapiro H."/>
            <person name="Grigoriev I.V."/>
            <person name="Buss L.W."/>
            <person name="Schierwater B."/>
            <person name="Dellaporta S.L."/>
            <person name="Rokhsar D.S."/>
        </authorList>
    </citation>
    <scope>NUCLEOTIDE SEQUENCE [LARGE SCALE GENOMIC DNA]</scope>
    <source>
        <strain evidence="16 17">Grell-BS-1999</strain>
    </source>
</reference>
<accession>B3RIM2</accession>
<dbReference type="PROSITE" id="PS51388">
    <property type="entry name" value="GED"/>
    <property type="match status" value="1"/>
</dbReference>
<keyword evidence="6" id="KW-1000">Mitochondrion outer membrane</keyword>
<keyword evidence="4" id="KW-0963">Cytoplasm</keyword>
<dbReference type="InParanoid" id="B3RIM2"/>
<dbReference type="Gene3D" id="3.40.50.300">
    <property type="entry name" value="P-loop containing nucleotide triphosphate hydrolases"/>
    <property type="match status" value="1"/>
</dbReference>
<keyword evidence="9" id="KW-0496">Mitochondrion</keyword>
<evidence type="ECO:0000313" key="17">
    <source>
        <dbReference type="Proteomes" id="UP000009022"/>
    </source>
</evidence>
<dbReference type="PRINTS" id="PR00195">
    <property type="entry name" value="DYNAMIN"/>
</dbReference>
<dbReference type="InterPro" id="IPR045063">
    <property type="entry name" value="Dynamin_N"/>
</dbReference>
<dbReference type="GO" id="GO:0008017">
    <property type="term" value="F:microtubule binding"/>
    <property type="evidence" value="ECO:0000318"/>
    <property type="project" value="GO_Central"/>
</dbReference>
<dbReference type="Pfam" id="PF02212">
    <property type="entry name" value="GED"/>
    <property type="match status" value="1"/>
</dbReference>
<evidence type="ECO:0000256" key="8">
    <source>
        <dbReference type="ARBA" id="ARBA00023121"/>
    </source>
</evidence>
<keyword evidence="17" id="KW-1185">Reference proteome</keyword>
<dbReference type="eggNOG" id="KOG0446">
    <property type="taxonomic scope" value="Eukaryota"/>
</dbReference>
<dbReference type="GO" id="GO:0005525">
    <property type="term" value="F:GTP binding"/>
    <property type="evidence" value="ECO:0007669"/>
    <property type="project" value="UniProtKB-KW"/>
</dbReference>
<keyword evidence="10 13" id="KW-0342">GTP-binding</keyword>
<proteinExistence type="inferred from homology"/>
<dbReference type="GO" id="GO:0005739">
    <property type="term" value="C:mitochondrion"/>
    <property type="evidence" value="ECO:0000318"/>
    <property type="project" value="GO_Central"/>
</dbReference>
<dbReference type="GO" id="GO:0016559">
    <property type="term" value="P:peroxisome fission"/>
    <property type="evidence" value="ECO:0000318"/>
    <property type="project" value="GO_Central"/>
</dbReference>
<dbReference type="PROSITE" id="PS00410">
    <property type="entry name" value="G_DYNAMIN_1"/>
    <property type="match status" value="1"/>
</dbReference>
<keyword evidence="5 13" id="KW-0547">Nucleotide-binding</keyword>
<dbReference type="GO" id="GO:0000266">
    <property type="term" value="P:mitochondrial fission"/>
    <property type="evidence" value="ECO:0000318"/>
    <property type="project" value="GO_Central"/>
</dbReference>
<dbReference type="GO" id="GO:0016020">
    <property type="term" value="C:membrane"/>
    <property type="evidence" value="ECO:0000318"/>
    <property type="project" value="GO_Central"/>
</dbReference>
<evidence type="ECO:0000256" key="5">
    <source>
        <dbReference type="ARBA" id="ARBA00022741"/>
    </source>
</evidence>
<evidence type="ECO:0000256" key="2">
    <source>
        <dbReference type="ARBA" id="ARBA00004514"/>
    </source>
</evidence>
<dbReference type="EC" id="3.6.5.5" evidence="3"/>
<protein>
    <recommendedName>
        <fullName evidence="3">dynamin GTPase</fullName>
        <ecNumber evidence="3">3.6.5.5</ecNumber>
    </recommendedName>
</protein>
<dbReference type="SUPFAM" id="SSF52540">
    <property type="entry name" value="P-loop containing nucleoside triphosphate hydrolases"/>
    <property type="match status" value="1"/>
</dbReference>
<evidence type="ECO:0000259" key="15">
    <source>
        <dbReference type="PROSITE" id="PS51718"/>
    </source>
</evidence>
<dbReference type="CDD" id="cd08771">
    <property type="entry name" value="DLP_1"/>
    <property type="match status" value="1"/>
</dbReference>
<keyword evidence="11" id="KW-0472">Membrane</keyword>
<dbReference type="GO" id="GO:0005737">
    <property type="term" value="C:cytoplasm"/>
    <property type="evidence" value="ECO:0000318"/>
    <property type="project" value="GO_Central"/>
</dbReference>
<dbReference type="SMART" id="SM00302">
    <property type="entry name" value="GED"/>
    <property type="match status" value="1"/>
</dbReference>
<dbReference type="InterPro" id="IPR022812">
    <property type="entry name" value="Dynamin"/>
</dbReference>
<dbReference type="FunCoup" id="B3RIM2">
    <property type="interactions" value="2751"/>
</dbReference>
<sequence length="668" mass="74839">MEQLLPVINKLQEVFIAIGASSDAIQLPQIVAIGTQSSGKSSVLESIVGRDFLPRGTGIVTRRPLILQLIHANPESEEKGYQPEEWGKFLHCDSIFTDFNDIMVEITKETERELGLGKGISSKPIQLKIYSPNVLNLTLVDLPGLTKVPVGDQPPDIEKQIYDLCYEYISNPNSLILAISAANADMATSEAIKLAREVDPTGKRTLAVVTKLDLMDAGTDATDILTGRLIPVKLGIIGVVNRSQQDINVKKSIKIALGDEAIFFQKRYPGLSDRNGIQYLAKTLNKLLLLHIRDCLPELKTRINLKLAYSQQTLATLGVPIIEKGPELLRVITKFAADYCATIEGTHGNIEIAELIGGARISHIFHEVYFKTLEGIDPLGGLSTTDILTAIRNATGPRPTLFVPELAFELLVKRQIKRLLEPSLRCVQLVHEEMQRIIQHCITPDLHRFSKVHNRIVEVTSALLRERLEPANSMVDNLIAIELAYINTNHPDFASGHEIIARMMSEPSVEKPPVELQTTFENNNDPSSKRIIPFGYLMNGENARKDDSDVSFKSKSTIENAASFGRDLTDRERVDAELIKRLIRTYYDIVKKSIQDSVPKGIMHFLVNNVKKHLQSLLVERLYIKEEITELMEESPHVIEKRNRTIHMIKALEKASQIVSDVRETQLW</sequence>
<dbReference type="KEGG" id="tad:TRIADDRAFT_20368"/>
<evidence type="ECO:0000256" key="7">
    <source>
        <dbReference type="ARBA" id="ARBA00022801"/>
    </source>
</evidence>
<evidence type="ECO:0000256" key="1">
    <source>
        <dbReference type="ARBA" id="ARBA00004294"/>
    </source>
</evidence>
<dbReference type="GO" id="GO:0003924">
    <property type="term" value="F:GTPase activity"/>
    <property type="evidence" value="ECO:0000318"/>
    <property type="project" value="GO_Central"/>
</dbReference>
<organism evidence="16 17">
    <name type="scientific">Trichoplax adhaerens</name>
    <name type="common">Trichoplax reptans</name>
    <dbReference type="NCBI Taxonomy" id="10228"/>
    <lineage>
        <taxon>Eukaryota</taxon>
        <taxon>Metazoa</taxon>
        <taxon>Placozoa</taxon>
        <taxon>Uniplacotomia</taxon>
        <taxon>Trichoplacea</taxon>
        <taxon>Trichoplacidae</taxon>
        <taxon>Trichoplax</taxon>
    </lineage>
</organism>
<dbReference type="PANTHER" id="PTHR11566:SF21">
    <property type="entry name" value="DYNAMIN RELATED PROTEIN 1, ISOFORM A"/>
    <property type="match status" value="1"/>
</dbReference>
<name>B3RIM2_TRIAD</name>
<dbReference type="GO" id="GO:0005829">
    <property type="term" value="C:cytosol"/>
    <property type="evidence" value="ECO:0007669"/>
    <property type="project" value="UniProtKB-SubCell"/>
</dbReference>
<evidence type="ECO:0000313" key="16">
    <source>
        <dbReference type="EMBL" id="EDV29743.1"/>
    </source>
</evidence>
<comment type="subcellular location">
    <subcellularLocation>
        <location evidence="2">Cytoplasm</location>
        <location evidence="2">Cytosol</location>
    </subcellularLocation>
    <subcellularLocation>
        <location evidence="1">Mitochondrion outer membrane</location>
    </subcellularLocation>
</comment>
<dbReference type="GO" id="GO:0005874">
    <property type="term" value="C:microtubule"/>
    <property type="evidence" value="ECO:0000318"/>
    <property type="project" value="GO_Central"/>
</dbReference>
<evidence type="ECO:0000256" key="10">
    <source>
        <dbReference type="ARBA" id="ARBA00023134"/>
    </source>
</evidence>
<keyword evidence="7" id="KW-0378">Hydrolase</keyword>
<dbReference type="InterPro" id="IPR027417">
    <property type="entry name" value="P-loop_NTPase"/>
</dbReference>
<dbReference type="AlphaFoldDB" id="B3RIM2"/>
<dbReference type="GO" id="GO:0048312">
    <property type="term" value="P:intracellular distribution of mitochondria"/>
    <property type="evidence" value="ECO:0000318"/>
    <property type="project" value="GO_Central"/>
</dbReference>
<dbReference type="EMBL" id="DS985241">
    <property type="protein sequence ID" value="EDV29743.1"/>
    <property type="molecule type" value="Genomic_DNA"/>
</dbReference>
<dbReference type="SMART" id="SM00053">
    <property type="entry name" value="DYNc"/>
    <property type="match status" value="1"/>
</dbReference>
<dbReference type="InterPro" id="IPR000375">
    <property type="entry name" value="Dynamin_stalk"/>
</dbReference>
<dbReference type="InterPro" id="IPR003130">
    <property type="entry name" value="GED"/>
</dbReference>
<dbReference type="OMA" id="KICHNCG"/>
<dbReference type="PROSITE" id="PS51718">
    <property type="entry name" value="G_DYNAMIN_2"/>
    <property type="match status" value="1"/>
</dbReference>
<dbReference type="InterPro" id="IPR020850">
    <property type="entry name" value="GED_dom"/>
</dbReference>
<gene>
    <name evidence="16" type="ORF">TRIADDRAFT_20368</name>
</gene>
<dbReference type="STRING" id="10228.B3RIM2"/>
<feature type="domain" description="GED" evidence="14">
    <location>
        <begin position="576"/>
        <end position="667"/>
    </location>
</feature>
<comment type="catalytic activity">
    <reaction evidence="12">
        <text>GTP + H2O = GDP + phosphate + H(+)</text>
        <dbReference type="Rhea" id="RHEA:19669"/>
        <dbReference type="ChEBI" id="CHEBI:15377"/>
        <dbReference type="ChEBI" id="CHEBI:15378"/>
        <dbReference type="ChEBI" id="CHEBI:37565"/>
        <dbReference type="ChEBI" id="CHEBI:43474"/>
        <dbReference type="ChEBI" id="CHEBI:58189"/>
        <dbReference type="EC" id="3.6.5.5"/>
    </reaction>
</comment>
<keyword evidence="8" id="KW-0446">Lipid-binding</keyword>
<dbReference type="PANTHER" id="PTHR11566">
    <property type="entry name" value="DYNAMIN"/>
    <property type="match status" value="1"/>
</dbReference>
<dbReference type="HOGENOM" id="CLU_008964_5_0_1"/>
<evidence type="ECO:0000256" key="3">
    <source>
        <dbReference type="ARBA" id="ARBA00011980"/>
    </source>
</evidence>
<dbReference type="GeneID" id="6749426"/>
<evidence type="ECO:0000256" key="6">
    <source>
        <dbReference type="ARBA" id="ARBA00022787"/>
    </source>
</evidence>
<dbReference type="InterPro" id="IPR030381">
    <property type="entry name" value="G_DYNAMIN_dom"/>
</dbReference>
<dbReference type="InterPro" id="IPR019762">
    <property type="entry name" value="Dynamin_GTPase_CS"/>
</dbReference>